<dbReference type="InterPro" id="IPR036412">
    <property type="entry name" value="HAD-like_sf"/>
</dbReference>
<protein>
    <submittedName>
        <fullName evidence="1">HAD family hydrolase</fullName>
    </submittedName>
</protein>
<dbReference type="InterPro" id="IPR023198">
    <property type="entry name" value="PGP-like_dom2"/>
</dbReference>
<name>A0AA95F052_9BACL</name>
<dbReference type="NCBIfam" id="TIGR01549">
    <property type="entry name" value="HAD-SF-IA-v1"/>
    <property type="match status" value="1"/>
</dbReference>
<organism evidence="1 2">
    <name type="scientific">Candidatus Cohnella colombiensis</name>
    <dbReference type="NCBI Taxonomy" id="3121368"/>
    <lineage>
        <taxon>Bacteria</taxon>
        <taxon>Bacillati</taxon>
        <taxon>Bacillota</taxon>
        <taxon>Bacilli</taxon>
        <taxon>Bacillales</taxon>
        <taxon>Paenibacillaceae</taxon>
        <taxon>Cohnella</taxon>
    </lineage>
</organism>
<evidence type="ECO:0000313" key="1">
    <source>
        <dbReference type="EMBL" id="WEK56051.1"/>
    </source>
</evidence>
<dbReference type="Gene3D" id="3.40.50.1000">
    <property type="entry name" value="HAD superfamily/HAD-like"/>
    <property type="match status" value="1"/>
</dbReference>
<dbReference type="InterPro" id="IPR006439">
    <property type="entry name" value="HAD-SF_hydro_IA"/>
</dbReference>
<dbReference type="SUPFAM" id="SSF56784">
    <property type="entry name" value="HAD-like"/>
    <property type="match status" value="1"/>
</dbReference>
<dbReference type="Gene3D" id="1.10.150.240">
    <property type="entry name" value="Putative phosphatase, domain 2"/>
    <property type="match status" value="1"/>
</dbReference>
<dbReference type="GO" id="GO:0008967">
    <property type="term" value="F:phosphoglycolate phosphatase activity"/>
    <property type="evidence" value="ECO:0007669"/>
    <property type="project" value="TreeGrafter"/>
</dbReference>
<gene>
    <name evidence="1" type="ORF">P0Y55_08385</name>
</gene>
<dbReference type="PANTHER" id="PTHR43434">
    <property type="entry name" value="PHOSPHOGLYCOLATE PHOSPHATASE"/>
    <property type="match status" value="1"/>
</dbReference>
<keyword evidence="2" id="KW-1185">Reference proteome</keyword>
<dbReference type="GO" id="GO:0006281">
    <property type="term" value="P:DNA repair"/>
    <property type="evidence" value="ECO:0007669"/>
    <property type="project" value="TreeGrafter"/>
</dbReference>
<dbReference type="SFLD" id="SFLDG01135">
    <property type="entry name" value="C1.5.6:_HAD__Beta-PGM__Phospha"/>
    <property type="match status" value="1"/>
</dbReference>
<sequence length="212" mass="24453">MMYKGIIFDFDGTIADTLPLCFYSFKEIFKRYDQIDLSSEEIVQMFGPSEIGIIQQNLKATNQIERAIEEYYFHYDQAHDEYVSFDINMMQLVDGLRKEGYKLGIFTGKGRRSFDISMRKLQLEHLFDATITGDDVLKPKPDPEGIYKILDNMGLEKSQFLFVGDSNADIEAGNRAGIDTVAVSWFPGSHSNFAQIPKYYCDQIDQFRKIIK</sequence>
<dbReference type="AlphaFoldDB" id="A0AA95F052"/>
<dbReference type="SFLD" id="SFLDG01129">
    <property type="entry name" value="C1.5:_HAD__Beta-PGM__Phosphata"/>
    <property type="match status" value="1"/>
</dbReference>
<accession>A0AA95F052</accession>
<dbReference type="InterPro" id="IPR050155">
    <property type="entry name" value="HAD-like_hydrolase_sf"/>
</dbReference>
<evidence type="ECO:0000313" key="2">
    <source>
        <dbReference type="Proteomes" id="UP001178662"/>
    </source>
</evidence>
<proteinExistence type="predicted"/>
<dbReference type="InterPro" id="IPR023214">
    <property type="entry name" value="HAD_sf"/>
</dbReference>
<dbReference type="Proteomes" id="UP001178662">
    <property type="component" value="Chromosome"/>
</dbReference>
<dbReference type="GO" id="GO:0005829">
    <property type="term" value="C:cytosol"/>
    <property type="evidence" value="ECO:0007669"/>
    <property type="project" value="TreeGrafter"/>
</dbReference>
<dbReference type="Pfam" id="PF13419">
    <property type="entry name" value="HAD_2"/>
    <property type="match status" value="1"/>
</dbReference>
<dbReference type="EMBL" id="CP119317">
    <property type="protein sequence ID" value="WEK56051.1"/>
    <property type="molecule type" value="Genomic_DNA"/>
</dbReference>
<dbReference type="SFLD" id="SFLDS00003">
    <property type="entry name" value="Haloacid_Dehalogenase"/>
    <property type="match status" value="1"/>
</dbReference>
<reference evidence="1" key="1">
    <citation type="submission" date="2023-03" db="EMBL/GenBank/DDBJ databases">
        <title>Andean soil-derived lignocellulolytic bacterial consortium as a source of novel taxa and putative plastic-active enzymes.</title>
        <authorList>
            <person name="Diaz-Garcia L."/>
            <person name="Chuvochina M."/>
            <person name="Feuerriegel G."/>
            <person name="Bunk B."/>
            <person name="Sproer C."/>
            <person name="Streit W.R."/>
            <person name="Rodriguez L.M."/>
            <person name="Overmann J."/>
            <person name="Jimenez D.J."/>
        </authorList>
    </citation>
    <scope>NUCLEOTIDE SEQUENCE</scope>
    <source>
        <strain evidence="1">MAG 2441</strain>
    </source>
</reference>
<dbReference type="InterPro" id="IPR041492">
    <property type="entry name" value="HAD_2"/>
</dbReference>
<dbReference type="PANTHER" id="PTHR43434:SF1">
    <property type="entry name" value="PHOSPHOGLYCOLATE PHOSPHATASE"/>
    <property type="match status" value="1"/>
</dbReference>
<keyword evidence="1" id="KW-0378">Hydrolase</keyword>
<dbReference type="NCBIfam" id="TIGR01509">
    <property type="entry name" value="HAD-SF-IA-v3"/>
    <property type="match status" value="1"/>
</dbReference>
<dbReference type="PRINTS" id="PR00413">
    <property type="entry name" value="HADHALOGNASE"/>
</dbReference>